<gene>
    <name evidence="1" type="ORF">BDR25DRAFT_117725</name>
</gene>
<protein>
    <submittedName>
        <fullName evidence="1">Uncharacterized protein</fullName>
    </submittedName>
</protein>
<name>A0ACB6Q7U7_9PLEO</name>
<dbReference type="EMBL" id="MU003557">
    <property type="protein sequence ID" value="KAF2462931.1"/>
    <property type="molecule type" value="Genomic_DNA"/>
</dbReference>
<organism evidence="1 2">
    <name type="scientific">Lindgomyces ingoldianus</name>
    <dbReference type="NCBI Taxonomy" id="673940"/>
    <lineage>
        <taxon>Eukaryota</taxon>
        <taxon>Fungi</taxon>
        <taxon>Dikarya</taxon>
        <taxon>Ascomycota</taxon>
        <taxon>Pezizomycotina</taxon>
        <taxon>Dothideomycetes</taxon>
        <taxon>Pleosporomycetidae</taxon>
        <taxon>Pleosporales</taxon>
        <taxon>Lindgomycetaceae</taxon>
        <taxon>Lindgomyces</taxon>
    </lineage>
</organism>
<dbReference type="Proteomes" id="UP000799755">
    <property type="component" value="Unassembled WGS sequence"/>
</dbReference>
<proteinExistence type="predicted"/>
<keyword evidence="2" id="KW-1185">Reference proteome</keyword>
<reference evidence="1" key="1">
    <citation type="journal article" date="2020" name="Stud. Mycol.">
        <title>101 Dothideomycetes genomes: a test case for predicting lifestyles and emergence of pathogens.</title>
        <authorList>
            <person name="Haridas S."/>
            <person name="Albert R."/>
            <person name="Binder M."/>
            <person name="Bloem J."/>
            <person name="Labutti K."/>
            <person name="Salamov A."/>
            <person name="Andreopoulos B."/>
            <person name="Baker S."/>
            <person name="Barry K."/>
            <person name="Bills G."/>
            <person name="Bluhm B."/>
            <person name="Cannon C."/>
            <person name="Castanera R."/>
            <person name="Culley D."/>
            <person name="Daum C."/>
            <person name="Ezra D."/>
            <person name="Gonzalez J."/>
            <person name="Henrissat B."/>
            <person name="Kuo A."/>
            <person name="Liang C."/>
            <person name="Lipzen A."/>
            <person name="Lutzoni F."/>
            <person name="Magnuson J."/>
            <person name="Mondo S."/>
            <person name="Nolan M."/>
            <person name="Ohm R."/>
            <person name="Pangilinan J."/>
            <person name="Park H.-J."/>
            <person name="Ramirez L."/>
            <person name="Alfaro M."/>
            <person name="Sun H."/>
            <person name="Tritt A."/>
            <person name="Yoshinaga Y."/>
            <person name="Zwiers L.-H."/>
            <person name="Turgeon B."/>
            <person name="Goodwin S."/>
            <person name="Spatafora J."/>
            <person name="Crous P."/>
            <person name="Grigoriev I."/>
        </authorList>
    </citation>
    <scope>NUCLEOTIDE SEQUENCE</scope>
    <source>
        <strain evidence="1">ATCC 200398</strain>
    </source>
</reference>
<evidence type="ECO:0000313" key="1">
    <source>
        <dbReference type="EMBL" id="KAF2462931.1"/>
    </source>
</evidence>
<comment type="caution">
    <text evidence="1">The sequence shown here is derived from an EMBL/GenBank/DDBJ whole genome shotgun (WGS) entry which is preliminary data.</text>
</comment>
<sequence length="64" mass="6942">MHFEVRRLQLSGWTCTSASLTSVLYRNVSSSGVVYETGLRWGSAGASDCRLLALSLAVENIGTY</sequence>
<accession>A0ACB6Q7U7</accession>
<evidence type="ECO:0000313" key="2">
    <source>
        <dbReference type="Proteomes" id="UP000799755"/>
    </source>
</evidence>